<keyword evidence="3" id="KW-0223">Dioxygenase</keyword>
<name>A0A1B7KRJ1_PARTM</name>
<dbReference type="OrthoDB" id="1676816at2"/>
<dbReference type="GO" id="GO:0016702">
    <property type="term" value="F:oxidoreductase activity, acting on single donors with incorporation of molecular oxygen, incorporation of two atoms of oxygen"/>
    <property type="evidence" value="ECO:0007669"/>
    <property type="project" value="UniProtKB-ARBA"/>
</dbReference>
<evidence type="ECO:0000313" key="3">
    <source>
        <dbReference type="EMBL" id="OAT72682.1"/>
    </source>
</evidence>
<dbReference type="RefSeq" id="WP_064551654.1">
    <property type="nucleotide sequence ID" value="NZ_LXMA01000023.1"/>
</dbReference>
<keyword evidence="1" id="KW-0560">Oxidoreductase</keyword>
<gene>
    <name evidence="3" type="ORF">A7K69_06975</name>
</gene>
<dbReference type="AlphaFoldDB" id="A0A1B7KRJ1"/>
<sequence length="284" mass="31960">MSLELAMLVPHTPRMCFEDRAPDFQRELVQGMHEVAKVIEQVKPHTLVLISCHWMSSFDHFVDVTPRHKGVLTAVECPDLISDVPYDYPGDEELGRQLVQAGKNAGLRVVEVNDPTYIWDYGTVVPLRYLVLNEDIAVISLSVTWAANLHETYIWGQLIGKVLRESEKKTMFISSGALSHNLVRRPEALPTLAEQALDREFLQYLKNGDVSAAWNMLPQYARISGVESGGRHLAALLGVIQENYKSHYYGYGQSSGSGNVVMTFEPHPAQYKTVYVSQQMANRL</sequence>
<dbReference type="PANTHER" id="PTHR30096">
    <property type="entry name" value="4,5-DOPA DIOXYGENASE EXTRADIOL-LIKE PROTEIN"/>
    <property type="match status" value="1"/>
</dbReference>
<dbReference type="Gene3D" id="3.40.830.10">
    <property type="entry name" value="LigB-like"/>
    <property type="match status" value="1"/>
</dbReference>
<dbReference type="Proteomes" id="UP000078290">
    <property type="component" value="Unassembled WGS sequence"/>
</dbReference>
<dbReference type="EMBL" id="LXMA01000023">
    <property type="protein sequence ID" value="OAT72682.1"/>
    <property type="molecule type" value="Genomic_DNA"/>
</dbReference>
<accession>A0A1B7KRJ1</accession>
<protein>
    <submittedName>
        <fullName evidence="3">Extradiol ring-cleavage dioxygenase</fullName>
    </submittedName>
</protein>
<dbReference type="Pfam" id="PF02900">
    <property type="entry name" value="LigB"/>
    <property type="match status" value="1"/>
</dbReference>
<reference evidence="4" key="1">
    <citation type="submission" date="2016-05" db="EMBL/GenBank/DDBJ databases">
        <authorList>
            <person name="Wang W."/>
            <person name="Zhu L."/>
        </authorList>
    </citation>
    <scope>NUCLEOTIDE SEQUENCE [LARGE SCALE GENOMIC DNA]</scope>
    <source>
        <strain evidence="4">W-2</strain>
    </source>
</reference>
<comment type="caution">
    <text evidence="3">The sequence shown here is derived from an EMBL/GenBank/DDBJ whole genome shotgun (WGS) entry which is preliminary data.</text>
</comment>
<feature type="domain" description="Extradiol ring-cleavage dioxygenase class III enzyme subunit B" evidence="2">
    <location>
        <begin position="6"/>
        <end position="258"/>
    </location>
</feature>
<dbReference type="PANTHER" id="PTHR30096:SF9">
    <property type="entry name" value="4-HYDROXYPHENYLACETATE CATABOLISM PROTEIN"/>
    <property type="match status" value="1"/>
</dbReference>
<evidence type="ECO:0000256" key="1">
    <source>
        <dbReference type="ARBA" id="ARBA00023002"/>
    </source>
</evidence>
<dbReference type="InterPro" id="IPR004183">
    <property type="entry name" value="Xdiol_dOase_suB"/>
</dbReference>
<evidence type="ECO:0000313" key="4">
    <source>
        <dbReference type="Proteomes" id="UP000078290"/>
    </source>
</evidence>
<dbReference type="SUPFAM" id="SSF53213">
    <property type="entry name" value="LigB-like"/>
    <property type="match status" value="1"/>
</dbReference>
<organism evidence="3 4">
    <name type="scientific">Parageobacillus thermoglucosidasius</name>
    <name type="common">Geobacillus thermoglucosidasius</name>
    <dbReference type="NCBI Taxonomy" id="1426"/>
    <lineage>
        <taxon>Bacteria</taxon>
        <taxon>Bacillati</taxon>
        <taxon>Bacillota</taxon>
        <taxon>Bacilli</taxon>
        <taxon>Bacillales</taxon>
        <taxon>Anoxybacillaceae</taxon>
        <taxon>Parageobacillus</taxon>
    </lineage>
</organism>
<evidence type="ECO:0000259" key="2">
    <source>
        <dbReference type="Pfam" id="PF02900"/>
    </source>
</evidence>
<proteinExistence type="predicted"/>
<dbReference type="GO" id="GO:0008198">
    <property type="term" value="F:ferrous iron binding"/>
    <property type="evidence" value="ECO:0007669"/>
    <property type="project" value="InterPro"/>
</dbReference>